<dbReference type="RefSeq" id="WP_249511021.1">
    <property type="nucleotide sequence ID" value="NZ_CP093362.1"/>
</dbReference>
<dbReference type="GO" id="GO:0005840">
    <property type="term" value="C:ribosome"/>
    <property type="evidence" value="ECO:0007669"/>
    <property type="project" value="UniProtKB-KW"/>
</dbReference>
<dbReference type="Proteomes" id="UP000831859">
    <property type="component" value="Chromosome"/>
</dbReference>
<dbReference type="HAMAP" id="MF_00294">
    <property type="entry name" value="Ribosomal_bL33"/>
    <property type="match status" value="1"/>
</dbReference>
<evidence type="ECO:0000256" key="2">
    <source>
        <dbReference type="ARBA" id="ARBA00022980"/>
    </source>
</evidence>
<evidence type="ECO:0000313" key="7">
    <source>
        <dbReference type="Proteomes" id="UP000831859"/>
    </source>
</evidence>
<evidence type="ECO:0000256" key="3">
    <source>
        <dbReference type="ARBA" id="ARBA00023274"/>
    </source>
</evidence>
<dbReference type="EMBL" id="CP093362">
    <property type="protein sequence ID" value="UQS85042.1"/>
    <property type="molecule type" value="Genomic_DNA"/>
</dbReference>
<keyword evidence="3 5" id="KW-0687">Ribonucleoprotein</keyword>
<gene>
    <name evidence="5 6" type="primary">rpmG</name>
    <name evidence="6" type="ORF">MOO46_00075</name>
</gene>
<dbReference type="NCBIfam" id="TIGR01023">
    <property type="entry name" value="rpmG_bact"/>
    <property type="match status" value="1"/>
</dbReference>
<dbReference type="InterPro" id="IPR038584">
    <property type="entry name" value="Ribosomal_bL33_sf"/>
</dbReference>
<reference evidence="6 7" key="1">
    <citation type="journal article" date="2022" name="Int. J. Syst. Evol. Microbiol.">
        <title>Apilactobacillus apisilvae sp. nov., Nicolia spurrieriana gen. nov. sp. nov., Bombilactobacillus folatiphilus sp. nov. and Bombilactobacillus thymidiniphilus sp. nov., four new lactic acid bacterial isolates from stingless bees Tetragonula carbonaria and Austroplebeia australis.</title>
        <authorList>
            <person name="Oliphant S.A."/>
            <person name="Watson-Haigh N.S."/>
            <person name="Sumby K.M."/>
            <person name="Gardner J."/>
            <person name="Groom S."/>
            <person name="Jiranek V."/>
        </authorList>
    </citation>
    <scope>NUCLEOTIDE SEQUENCE [LARGE SCALE GENOMIC DNA]</scope>
    <source>
        <strain evidence="6 7">SG5_A10</strain>
    </source>
</reference>
<comment type="similarity">
    <text evidence="1 5">Belongs to the bacterial ribosomal protein bL33 family.</text>
</comment>
<keyword evidence="2 5" id="KW-0689">Ribosomal protein</keyword>
<organism evidence="6 7">
    <name type="scientific">Apilactobacillus apisilvae</name>
    <dbReference type="NCBI Taxonomy" id="2923364"/>
    <lineage>
        <taxon>Bacteria</taxon>
        <taxon>Bacillati</taxon>
        <taxon>Bacillota</taxon>
        <taxon>Bacilli</taxon>
        <taxon>Lactobacillales</taxon>
        <taxon>Lactobacillaceae</taxon>
        <taxon>Apilactobacillus</taxon>
    </lineage>
</organism>
<evidence type="ECO:0000256" key="1">
    <source>
        <dbReference type="ARBA" id="ARBA00007596"/>
    </source>
</evidence>
<keyword evidence="7" id="KW-1185">Reference proteome</keyword>
<dbReference type="InterPro" id="IPR001705">
    <property type="entry name" value="Ribosomal_bL33"/>
</dbReference>
<proteinExistence type="inferred from homology"/>
<evidence type="ECO:0000313" key="6">
    <source>
        <dbReference type="EMBL" id="UQS85042.1"/>
    </source>
</evidence>
<name>A0ABY4PHF1_9LACO</name>
<dbReference type="Pfam" id="PF00471">
    <property type="entry name" value="Ribosomal_L33"/>
    <property type="match status" value="1"/>
</dbReference>
<dbReference type="InterPro" id="IPR011332">
    <property type="entry name" value="Ribosomal_zn-bd"/>
</dbReference>
<sequence length="49" mass="5777">MSQRKVALSCDICGKRNYITKVQDTHSKRLEIKKYCKNCNKSTIHKETF</sequence>
<protein>
    <recommendedName>
        <fullName evidence="4 5">Large ribosomal subunit protein bL33</fullName>
    </recommendedName>
</protein>
<evidence type="ECO:0000256" key="4">
    <source>
        <dbReference type="ARBA" id="ARBA00035176"/>
    </source>
</evidence>
<accession>A0ABY4PHF1</accession>
<dbReference type="SUPFAM" id="SSF57829">
    <property type="entry name" value="Zn-binding ribosomal proteins"/>
    <property type="match status" value="1"/>
</dbReference>
<evidence type="ECO:0000256" key="5">
    <source>
        <dbReference type="HAMAP-Rule" id="MF_00294"/>
    </source>
</evidence>
<dbReference type="NCBIfam" id="NF001764">
    <property type="entry name" value="PRK00504.1"/>
    <property type="match status" value="1"/>
</dbReference>
<dbReference type="Gene3D" id="2.20.28.120">
    <property type="entry name" value="Ribosomal protein L33"/>
    <property type="match status" value="1"/>
</dbReference>